<evidence type="ECO:0000313" key="5">
    <source>
        <dbReference type="EMBL" id="SPL65873.1"/>
    </source>
</evidence>
<dbReference type="InterPro" id="IPR002053">
    <property type="entry name" value="Glyco_hydro_25"/>
</dbReference>
<organism evidence="5 6">
    <name type="scientific">Ochrobactrum soli</name>
    <dbReference type="NCBI Taxonomy" id="2448455"/>
    <lineage>
        <taxon>Bacteria</taxon>
        <taxon>Pseudomonadati</taxon>
        <taxon>Pseudomonadota</taxon>
        <taxon>Alphaproteobacteria</taxon>
        <taxon>Hyphomicrobiales</taxon>
        <taxon>Brucellaceae</taxon>
        <taxon>Brucella/Ochrobactrum group</taxon>
        <taxon>Ochrobactrum</taxon>
    </lineage>
</organism>
<sequence length="286" mass="32559">MKRLMSRLASRNFLGPCFASCMGVFLLSACTTVDYDFSDVKKNGTVARIPPPSGSVKAPRFGDRDPHDWTGKTPWHYPIHGTDVSKYQTSVDWSAVRASGISFAFIKATEGGDRLDDRFAEHWNGTRQAGIPRSAYHFYYFCRPAIEQARWYIQNVPRDPSALPPVLDMEWNPQSPTCKLRPNAAVVRKEMRIFLSALEKHYGKRPIIYTTVDFFDDNDLRQLPDYPFWLRSVAGHPDEKYGPHPWTFWQYTGTGSIPGIKGDADINVFAGDAATWKKWLESNKGR</sequence>
<proteinExistence type="inferred from homology"/>
<keyword evidence="3 5" id="KW-0326">Glycosidase</keyword>
<dbReference type="AlphaFoldDB" id="A0A2P9HPG5"/>
<dbReference type="PANTHER" id="PTHR34135:SF2">
    <property type="entry name" value="LYSOZYME"/>
    <property type="match status" value="1"/>
</dbReference>
<dbReference type="SMART" id="SM00641">
    <property type="entry name" value="Glyco_25"/>
    <property type="match status" value="1"/>
</dbReference>
<evidence type="ECO:0000313" key="6">
    <source>
        <dbReference type="Proteomes" id="UP000246073"/>
    </source>
</evidence>
<keyword evidence="4" id="KW-0732">Signal</keyword>
<evidence type="ECO:0000256" key="4">
    <source>
        <dbReference type="SAM" id="SignalP"/>
    </source>
</evidence>
<dbReference type="Proteomes" id="UP000246073">
    <property type="component" value="Unassembled WGS sequence"/>
</dbReference>
<feature type="signal peptide" evidence="4">
    <location>
        <begin position="1"/>
        <end position="19"/>
    </location>
</feature>
<dbReference type="GO" id="GO:0016052">
    <property type="term" value="P:carbohydrate catabolic process"/>
    <property type="evidence" value="ECO:0007669"/>
    <property type="project" value="TreeGrafter"/>
</dbReference>
<protein>
    <submittedName>
        <fullName evidence="5">Lyzozyme M1 (1,4-beta-N-acetylmuramidase)</fullName>
        <ecNumber evidence="5">3.2.1.17</ecNumber>
    </submittedName>
</protein>
<evidence type="ECO:0000256" key="2">
    <source>
        <dbReference type="ARBA" id="ARBA00022801"/>
    </source>
</evidence>
<dbReference type="GO" id="GO:0016998">
    <property type="term" value="P:cell wall macromolecule catabolic process"/>
    <property type="evidence" value="ECO:0007669"/>
    <property type="project" value="InterPro"/>
</dbReference>
<dbReference type="InterPro" id="IPR018077">
    <property type="entry name" value="Glyco_hydro_fam25_subgr"/>
</dbReference>
<keyword evidence="2 5" id="KW-0378">Hydrolase</keyword>
<dbReference type="Gene3D" id="3.20.20.80">
    <property type="entry name" value="Glycosidases"/>
    <property type="match status" value="1"/>
</dbReference>
<evidence type="ECO:0000256" key="3">
    <source>
        <dbReference type="ARBA" id="ARBA00023295"/>
    </source>
</evidence>
<dbReference type="EMBL" id="OOFM01000005">
    <property type="protein sequence ID" value="SPL65873.1"/>
    <property type="molecule type" value="Genomic_DNA"/>
</dbReference>
<dbReference type="InterPro" id="IPR017853">
    <property type="entry name" value="GH"/>
</dbReference>
<dbReference type="EC" id="3.2.1.17" evidence="5"/>
<accession>A0A2P9HPG5</accession>
<comment type="similarity">
    <text evidence="1">Belongs to the glycosyl hydrolase 25 family.</text>
</comment>
<gene>
    <name evidence="5" type="ORF">OHAE_1740</name>
</gene>
<dbReference type="SUPFAM" id="SSF51445">
    <property type="entry name" value="(Trans)glycosidases"/>
    <property type="match status" value="1"/>
</dbReference>
<dbReference type="PROSITE" id="PS51904">
    <property type="entry name" value="GLYCOSYL_HYDROL_F25_2"/>
    <property type="match status" value="1"/>
</dbReference>
<reference evidence="6" key="1">
    <citation type="submission" date="2017-12" db="EMBL/GenBank/DDBJ databases">
        <authorList>
            <person name="Diaz M."/>
        </authorList>
    </citation>
    <scope>NUCLEOTIDE SEQUENCE [LARGE SCALE GENOMIC DNA]</scope>
    <source>
        <strain evidence="6">FI11154</strain>
    </source>
</reference>
<evidence type="ECO:0000256" key="1">
    <source>
        <dbReference type="ARBA" id="ARBA00010646"/>
    </source>
</evidence>
<name>A0A2P9HPG5_9HYPH</name>
<feature type="chain" id="PRO_5015174222" evidence="4">
    <location>
        <begin position="20"/>
        <end position="286"/>
    </location>
</feature>
<dbReference type="GO" id="GO:0003796">
    <property type="term" value="F:lysozyme activity"/>
    <property type="evidence" value="ECO:0007669"/>
    <property type="project" value="UniProtKB-EC"/>
</dbReference>
<dbReference type="CDD" id="cd06413">
    <property type="entry name" value="GH25_muramidase_1"/>
    <property type="match status" value="1"/>
</dbReference>
<dbReference type="GO" id="GO:0009253">
    <property type="term" value="P:peptidoglycan catabolic process"/>
    <property type="evidence" value="ECO:0007669"/>
    <property type="project" value="InterPro"/>
</dbReference>
<dbReference type="PANTHER" id="PTHR34135">
    <property type="entry name" value="LYSOZYME"/>
    <property type="match status" value="1"/>
</dbReference>
<dbReference type="PROSITE" id="PS51257">
    <property type="entry name" value="PROKAR_LIPOPROTEIN"/>
    <property type="match status" value="1"/>
</dbReference>
<dbReference type="Pfam" id="PF01183">
    <property type="entry name" value="Glyco_hydro_25"/>
    <property type="match status" value="1"/>
</dbReference>